<dbReference type="SUPFAM" id="SSF54211">
    <property type="entry name" value="Ribosomal protein S5 domain 2-like"/>
    <property type="match status" value="1"/>
</dbReference>
<name>A0ABU9N1A4_9GAMM</name>
<evidence type="ECO:0000256" key="6">
    <source>
        <dbReference type="ARBA" id="ARBA00022917"/>
    </source>
</evidence>
<dbReference type="SUPFAM" id="SSF52540">
    <property type="entry name" value="P-loop containing nucleoside triphosphate hydrolases"/>
    <property type="match status" value="1"/>
</dbReference>
<evidence type="ECO:0000259" key="10">
    <source>
        <dbReference type="PROSITE" id="PS51722"/>
    </source>
</evidence>
<evidence type="ECO:0000313" key="11">
    <source>
        <dbReference type="EMBL" id="MEM0516065.1"/>
    </source>
</evidence>
<accession>A0ABU9N1A4</accession>
<dbReference type="Pfam" id="PF00009">
    <property type="entry name" value="GTP_EFTU"/>
    <property type="match status" value="1"/>
</dbReference>
<dbReference type="Gene3D" id="3.40.50.300">
    <property type="entry name" value="P-loop containing nucleotide triphosphate hydrolases"/>
    <property type="match status" value="1"/>
</dbReference>
<dbReference type="CDD" id="cd03713">
    <property type="entry name" value="EFG_mtEFG_C"/>
    <property type="match status" value="1"/>
</dbReference>
<dbReference type="CDD" id="cd01886">
    <property type="entry name" value="EF-G"/>
    <property type="match status" value="1"/>
</dbReference>
<keyword evidence="4 9" id="KW-0547">Nucleotide-binding</keyword>
<dbReference type="PANTHER" id="PTHR43261">
    <property type="entry name" value="TRANSLATION ELONGATION FACTOR G-RELATED"/>
    <property type="match status" value="1"/>
</dbReference>
<evidence type="ECO:0000256" key="1">
    <source>
        <dbReference type="ARBA" id="ARBA00005870"/>
    </source>
</evidence>
<evidence type="ECO:0000313" key="12">
    <source>
        <dbReference type="Proteomes" id="UP001447008"/>
    </source>
</evidence>
<feature type="domain" description="Tr-type G" evidence="10">
    <location>
        <begin position="5"/>
        <end position="280"/>
    </location>
</feature>
<comment type="similarity">
    <text evidence="1 9">Belongs to the TRAFAC class translation factor GTPase superfamily. Classic translation factor GTPase family. EF-G/EF-2 subfamily.</text>
</comment>
<dbReference type="InterPro" id="IPR004540">
    <property type="entry name" value="Transl_elong_EFG/EF2"/>
</dbReference>
<feature type="binding site" evidence="9">
    <location>
        <begin position="14"/>
        <end position="21"/>
    </location>
    <ligand>
        <name>GTP</name>
        <dbReference type="ChEBI" id="CHEBI:37565"/>
    </ligand>
</feature>
<feature type="binding site" evidence="9">
    <location>
        <begin position="132"/>
        <end position="135"/>
    </location>
    <ligand>
        <name>GTP</name>
        <dbReference type="ChEBI" id="CHEBI:37565"/>
    </ligand>
</feature>
<dbReference type="PRINTS" id="PR00315">
    <property type="entry name" value="ELONGATNFCT"/>
</dbReference>
<keyword evidence="3 9" id="KW-0963">Cytoplasm</keyword>
<keyword evidence="6 9" id="KW-0648">Protein biosynthesis</keyword>
<dbReference type="Gene3D" id="3.30.70.870">
    <property type="entry name" value="Elongation Factor G (Translational Gtpase), domain 3"/>
    <property type="match status" value="1"/>
</dbReference>
<evidence type="ECO:0000256" key="7">
    <source>
        <dbReference type="ARBA" id="ARBA00023134"/>
    </source>
</evidence>
<organism evidence="11 12">
    <name type="scientific">Pseudoalteromonas qingdaonensis</name>
    <dbReference type="NCBI Taxonomy" id="3131913"/>
    <lineage>
        <taxon>Bacteria</taxon>
        <taxon>Pseudomonadati</taxon>
        <taxon>Pseudomonadota</taxon>
        <taxon>Gammaproteobacteria</taxon>
        <taxon>Alteromonadales</taxon>
        <taxon>Pseudoalteromonadaceae</taxon>
        <taxon>Pseudoalteromonas</taxon>
    </lineage>
</organism>
<dbReference type="Gene3D" id="2.40.30.10">
    <property type="entry name" value="Translation factors"/>
    <property type="match status" value="1"/>
</dbReference>
<proteinExistence type="inferred from homology"/>
<dbReference type="SUPFAM" id="SSF54980">
    <property type="entry name" value="EF-G C-terminal domain-like"/>
    <property type="match status" value="2"/>
</dbReference>
<evidence type="ECO:0000256" key="8">
    <source>
        <dbReference type="ARBA" id="ARBA00024731"/>
    </source>
</evidence>
<dbReference type="CDD" id="cd16262">
    <property type="entry name" value="EFG_III"/>
    <property type="match status" value="1"/>
</dbReference>
<gene>
    <name evidence="9 11" type="primary">fusA</name>
    <name evidence="11" type="ORF">WCN91_11690</name>
</gene>
<keyword evidence="7 9" id="KW-0342">GTP-binding</keyword>
<dbReference type="SMART" id="SM00838">
    <property type="entry name" value="EFG_C"/>
    <property type="match status" value="1"/>
</dbReference>
<evidence type="ECO:0000256" key="4">
    <source>
        <dbReference type="ARBA" id="ARBA00022741"/>
    </source>
</evidence>
<dbReference type="Pfam" id="PF14492">
    <property type="entry name" value="EFG_III"/>
    <property type="match status" value="1"/>
</dbReference>
<dbReference type="PROSITE" id="PS00301">
    <property type="entry name" value="G_TR_1"/>
    <property type="match status" value="1"/>
</dbReference>
<dbReference type="Gene3D" id="3.30.70.240">
    <property type="match status" value="1"/>
</dbReference>
<dbReference type="InterPro" id="IPR047872">
    <property type="entry name" value="EFG_IV"/>
</dbReference>
<keyword evidence="12" id="KW-1185">Reference proteome</keyword>
<evidence type="ECO:0000256" key="5">
    <source>
        <dbReference type="ARBA" id="ARBA00022768"/>
    </source>
</evidence>
<dbReference type="InterPro" id="IPR009000">
    <property type="entry name" value="Transl_B-barrel_sf"/>
</dbReference>
<dbReference type="InterPro" id="IPR005517">
    <property type="entry name" value="Transl_elong_EFG/EF2_IV"/>
</dbReference>
<dbReference type="CDD" id="cd01434">
    <property type="entry name" value="EFG_mtEFG1_IV"/>
    <property type="match status" value="1"/>
</dbReference>
<comment type="subcellular location">
    <subcellularLocation>
        <location evidence="9">Cytoplasm</location>
    </subcellularLocation>
</comment>
<dbReference type="Pfam" id="PF00679">
    <property type="entry name" value="EFG_C"/>
    <property type="match status" value="1"/>
</dbReference>
<dbReference type="InterPro" id="IPR000795">
    <property type="entry name" value="T_Tr_GTP-bd_dom"/>
</dbReference>
<dbReference type="EMBL" id="JBCGCU010000013">
    <property type="protein sequence ID" value="MEM0516065.1"/>
    <property type="molecule type" value="Genomic_DNA"/>
</dbReference>
<dbReference type="HAMAP" id="MF_00054_B">
    <property type="entry name" value="EF_G_EF_2_B"/>
    <property type="match status" value="1"/>
</dbReference>
<dbReference type="InterPro" id="IPR005225">
    <property type="entry name" value="Small_GTP-bd"/>
</dbReference>
<dbReference type="Pfam" id="PF03144">
    <property type="entry name" value="GTP_EFTU_D2"/>
    <property type="match status" value="1"/>
</dbReference>
<comment type="function">
    <text evidence="8 9">Catalyzes the GTP-dependent ribosomal translocation step during translation elongation. During this step, the ribosome changes from the pre-translocational (PRE) to the post-translocational (POST) state as the newly formed A-site-bound peptidyl-tRNA and P-site-bound deacylated tRNA move to the P and E sites, respectively. Catalyzes the coordinated movement of the two tRNA molecules, the mRNA and conformational changes in the ribosome.</text>
</comment>
<dbReference type="CDD" id="cd04088">
    <property type="entry name" value="EFG_mtEFG_II"/>
    <property type="match status" value="1"/>
</dbReference>
<dbReference type="NCBIfam" id="NF009381">
    <property type="entry name" value="PRK12740.1-5"/>
    <property type="match status" value="1"/>
</dbReference>
<evidence type="ECO:0000256" key="3">
    <source>
        <dbReference type="ARBA" id="ARBA00022490"/>
    </source>
</evidence>
<dbReference type="NCBIfam" id="TIGR00231">
    <property type="entry name" value="small_GTP"/>
    <property type="match status" value="1"/>
</dbReference>
<dbReference type="SMART" id="SM00889">
    <property type="entry name" value="EFG_IV"/>
    <property type="match status" value="1"/>
</dbReference>
<dbReference type="RefSeq" id="WP_342679361.1">
    <property type="nucleotide sequence ID" value="NZ_JBCGCU010000013.1"/>
</dbReference>
<dbReference type="GO" id="GO:0003746">
    <property type="term" value="F:translation elongation factor activity"/>
    <property type="evidence" value="ECO:0007669"/>
    <property type="project" value="UniProtKB-KW"/>
</dbReference>
<dbReference type="InterPro" id="IPR009022">
    <property type="entry name" value="EFG_III"/>
</dbReference>
<evidence type="ECO:0000256" key="2">
    <source>
        <dbReference type="ARBA" id="ARBA00017872"/>
    </source>
</evidence>
<dbReference type="Pfam" id="PF03764">
    <property type="entry name" value="EFG_IV"/>
    <property type="match status" value="1"/>
</dbReference>
<reference evidence="11 12" key="1">
    <citation type="submission" date="2024-03" db="EMBL/GenBank/DDBJ databases">
        <title>Pseudoalteromonas qingdaonensis sp. nov., isolated from the intestines of marine benthic organisms.</title>
        <authorList>
            <person name="Lin X."/>
            <person name="Fang S."/>
            <person name="Hu X."/>
        </authorList>
    </citation>
    <scope>NUCLEOTIDE SEQUENCE [LARGE SCALE GENOMIC DNA]</scope>
    <source>
        <strain evidence="11 12">YIC-827</strain>
    </source>
</reference>
<evidence type="ECO:0000256" key="9">
    <source>
        <dbReference type="HAMAP-Rule" id="MF_00054"/>
    </source>
</evidence>
<dbReference type="InterPro" id="IPR041095">
    <property type="entry name" value="EFG_II"/>
</dbReference>
<dbReference type="InterPro" id="IPR000640">
    <property type="entry name" value="EFG_V-like"/>
</dbReference>
<dbReference type="NCBIfam" id="TIGR00484">
    <property type="entry name" value="EF-G"/>
    <property type="match status" value="1"/>
</dbReference>
<dbReference type="InterPro" id="IPR035649">
    <property type="entry name" value="EFG_V"/>
</dbReference>
<dbReference type="InterPro" id="IPR014721">
    <property type="entry name" value="Ribsml_uS5_D2-typ_fold_subgr"/>
</dbReference>
<dbReference type="Gene3D" id="3.30.230.10">
    <property type="match status" value="1"/>
</dbReference>
<keyword evidence="5 9" id="KW-0251">Elongation factor</keyword>
<dbReference type="InterPro" id="IPR020568">
    <property type="entry name" value="Ribosomal_Su5_D2-typ_SF"/>
</dbReference>
<dbReference type="PROSITE" id="PS51722">
    <property type="entry name" value="G_TR_2"/>
    <property type="match status" value="1"/>
</dbReference>
<comment type="caution">
    <text evidence="11">The sequence shown here is derived from an EMBL/GenBank/DDBJ whole genome shotgun (WGS) entry which is preliminary data.</text>
</comment>
<dbReference type="InterPro" id="IPR031157">
    <property type="entry name" value="G_TR_CS"/>
</dbReference>
<dbReference type="SUPFAM" id="SSF50447">
    <property type="entry name" value="Translation proteins"/>
    <property type="match status" value="1"/>
</dbReference>
<dbReference type="InterPro" id="IPR004161">
    <property type="entry name" value="EFTu-like_2"/>
</dbReference>
<protein>
    <recommendedName>
        <fullName evidence="2 9">Elongation factor G</fullName>
        <shortName evidence="9">EF-G</shortName>
    </recommendedName>
</protein>
<sequence>MADLSKYRNIGIFAHVDAGKTTSTERILKLTGKIHKMGDSHDGSTTTDFMEQEAERGITIQSAATTCFWKDHRFNIIDTPGHVDFTIEVYRSLKVLDGGIGVFCGSGGVEPQSETNWRYANESGVARLIFVNKLDRMGADFYRVVDQVENVLAATPLVMTLPIGIEDDFCGVVDVLEKKAYIWDETGLPENYEITDVPADMVEKVEEYHEMLIETAVEQDDDLMEAYMEGEMPSLEQIKACIRKGTRDLAFFPTFCGSAYRNKGMQPILDAVVDYLPSPTEVDPQPLTDPDTGEATGEVATVSVDEPFRALAFKIMDDRFGALTFIRIYSGKLNKGDTILNSATGKTERIGRMVEMHADERTELSSAQAGDIIAVVGMKNVQTGHTLCDPKHECTLEPMIFPDPVISIAVAPKDKGGNEKMGVAIGKMVAEDPSFQVETDEDSGETILKGMGELHLDIKVDILKRTYGVDLIVGQPQVAYRETITQEVEDSYTHKKQSGGSGQFGKIDYRIKPGEPNSGFTFTSTVVGGNVPKEFWPAVEKGFASMMHEGVLAGFPVLDVEVELFDGGFHAVDSSAIAFEIAAKGAFRQSIPKAGPQLLEPIMKVDVFTPEDNVGDVIGDLNRRRGMIKDQEAGAMGVRIKGEVPLSEMFGYIGHLRTITSGRGQFSMEFSHYSACPNNVAEEVIAAEKAKKAAK</sequence>
<feature type="binding site" evidence="9">
    <location>
        <begin position="78"/>
        <end position="82"/>
    </location>
    <ligand>
        <name>GTP</name>
        <dbReference type="ChEBI" id="CHEBI:37565"/>
    </ligand>
</feature>
<dbReference type="InterPro" id="IPR035647">
    <property type="entry name" value="EFG_III/V"/>
</dbReference>
<dbReference type="Proteomes" id="UP001447008">
    <property type="component" value="Unassembled WGS sequence"/>
</dbReference>
<dbReference type="InterPro" id="IPR027417">
    <property type="entry name" value="P-loop_NTPase"/>
</dbReference>
<dbReference type="PANTHER" id="PTHR43261:SF5">
    <property type="entry name" value="ELONGATION FACTOR G 1"/>
    <property type="match status" value="1"/>
</dbReference>